<dbReference type="Proteomes" id="UP001066276">
    <property type="component" value="Chromosome 4_2"/>
</dbReference>
<feature type="compositionally biased region" description="Basic residues" evidence="1">
    <location>
        <begin position="1"/>
        <end position="11"/>
    </location>
</feature>
<evidence type="ECO:0000256" key="1">
    <source>
        <dbReference type="SAM" id="MobiDB-lite"/>
    </source>
</evidence>
<proteinExistence type="predicted"/>
<feature type="region of interest" description="Disordered" evidence="1">
    <location>
        <begin position="1"/>
        <end position="54"/>
    </location>
</feature>
<dbReference type="EMBL" id="JANPWB010000008">
    <property type="protein sequence ID" value="KAJ1162195.1"/>
    <property type="molecule type" value="Genomic_DNA"/>
</dbReference>
<sequence length="380" mass="42851">MPGSKPNHKLAGKPVRELLFSEALHHKRPTPTTTGPQASPPPTEPITMSDKEQSTTMDWILQEITAVSRRIEGMDDSITSLMLETKSMRSDIAGFQSRVTGLEQRMGSLETQAAASQDRAQDLLHLRSQLTNMEDRSRRENILLLGIPENEESTDMQAFLGSTLSKLTSLDFDLPLEFQRAYRVSPKHSDKSSRPRPIIACLLCHNQTHQILKVALRHGPFRIDQHDIQITADYSKETNERRKAFLALRPRLRQLDMKYGLFDPARMWVTKNRVSKDFYNLEELRLFLDSFQHQPMDSNSTSHPQDTSGDDEGNGTSPPGIEKASTALYDADTCQRGRDLGRLARSHDDRGTVLHAVAVHTHLSERDKSRSPLKPATVSP</sequence>
<name>A0AAV7SDK7_PLEWA</name>
<gene>
    <name evidence="2" type="ORF">NDU88_002668</name>
</gene>
<reference evidence="2" key="1">
    <citation type="journal article" date="2022" name="bioRxiv">
        <title>Sequencing and chromosome-scale assembly of the giantPleurodeles waltlgenome.</title>
        <authorList>
            <person name="Brown T."/>
            <person name="Elewa A."/>
            <person name="Iarovenko S."/>
            <person name="Subramanian E."/>
            <person name="Araus A.J."/>
            <person name="Petzold A."/>
            <person name="Susuki M."/>
            <person name="Suzuki K.-i.T."/>
            <person name="Hayashi T."/>
            <person name="Toyoda A."/>
            <person name="Oliveira C."/>
            <person name="Osipova E."/>
            <person name="Leigh N.D."/>
            <person name="Simon A."/>
            <person name="Yun M.H."/>
        </authorList>
    </citation>
    <scope>NUCLEOTIDE SEQUENCE</scope>
    <source>
        <strain evidence="2">20211129_DDA</strain>
        <tissue evidence="2">Liver</tissue>
    </source>
</reference>
<dbReference type="Gene3D" id="1.20.5.340">
    <property type="match status" value="1"/>
</dbReference>
<feature type="region of interest" description="Disordered" evidence="1">
    <location>
        <begin position="295"/>
        <end position="329"/>
    </location>
</feature>
<dbReference type="AlphaFoldDB" id="A0AAV7SDK7"/>
<comment type="caution">
    <text evidence="2">The sequence shown here is derived from an EMBL/GenBank/DDBJ whole genome shotgun (WGS) entry which is preliminary data.</text>
</comment>
<organism evidence="2 3">
    <name type="scientific">Pleurodeles waltl</name>
    <name type="common">Iberian ribbed newt</name>
    <dbReference type="NCBI Taxonomy" id="8319"/>
    <lineage>
        <taxon>Eukaryota</taxon>
        <taxon>Metazoa</taxon>
        <taxon>Chordata</taxon>
        <taxon>Craniata</taxon>
        <taxon>Vertebrata</taxon>
        <taxon>Euteleostomi</taxon>
        <taxon>Amphibia</taxon>
        <taxon>Batrachia</taxon>
        <taxon>Caudata</taxon>
        <taxon>Salamandroidea</taxon>
        <taxon>Salamandridae</taxon>
        <taxon>Pleurodelinae</taxon>
        <taxon>Pleurodeles</taxon>
    </lineage>
</organism>
<feature type="compositionally biased region" description="Polar residues" evidence="1">
    <location>
        <begin position="295"/>
        <end position="307"/>
    </location>
</feature>
<evidence type="ECO:0000313" key="3">
    <source>
        <dbReference type="Proteomes" id="UP001066276"/>
    </source>
</evidence>
<dbReference type="Gene3D" id="3.30.70.1820">
    <property type="entry name" value="L1 transposable element, RRM domain"/>
    <property type="match status" value="1"/>
</dbReference>
<keyword evidence="3" id="KW-1185">Reference proteome</keyword>
<protein>
    <submittedName>
        <fullName evidence="2">Uncharacterized protein</fullName>
    </submittedName>
</protein>
<dbReference type="PANTHER" id="PTHR11505">
    <property type="entry name" value="L1 TRANSPOSABLE ELEMENT-RELATED"/>
    <property type="match status" value="1"/>
</dbReference>
<accession>A0AAV7SDK7</accession>
<evidence type="ECO:0000313" key="2">
    <source>
        <dbReference type="EMBL" id="KAJ1162195.1"/>
    </source>
</evidence>
<dbReference type="InterPro" id="IPR004244">
    <property type="entry name" value="Transposase_22"/>
</dbReference>